<feature type="compositionally biased region" description="Pro residues" evidence="1">
    <location>
        <begin position="1"/>
        <end position="13"/>
    </location>
</feature>
<dbReference type="EMBL" id="LJBN01000167">
    <property type="protein sequence ID" value="OOQ85611.1"/>
    <property type="molecule type" value="Genomic_DNA"/>
</dbReference>
<accession>A0A1S9RJT2</accession>
<name>A0A1S9RJT2_PENBI</name>
<evidence type="ECO:0000256" key="1">
    <source>
        <dbReference type="SAM" id="MobiDB-lite"/>
    </source>
</evidence>
<organism evidence="2 3">
    <name type="scientific">Penicillium brasilianum</name>
    <dbReference type="NCBI Taxonomy" id="104259"/>
    <lineage>
        <taxon>Eukaryota</taxon>
        <taxon>Fungi</taxon>
        <taxon>Dikarya</taxon>
        <taxon>Ascomycota</taxon>
        <taxon>Pezizomycotina</taxon>
        <taxon>Eurotiomycetes</taxon>
        <taxon>Eurotiomycetidae</taxon>
        <taxon>Eurotiales</taxon>
        <taxon>Aspergillaceae</taxon>
        <taxon>Penicillium</taxon>
    </lineage>
</organism>
<reference evidence="3" key="1">
    <citation type="submission" date="2015-09" db="EMBL/GenBank/DDBJ databases">
        <authorList>
            <person name="Fill T.P."/>
            <person name="Baretta J.F."/>
            <person name="de Almeida L.G."/>
            <person name="Rocha M."/>
            <person name="de Souza D.H."/>
            <person name="Malavazi I."/>
            <person name="Cerdeira L.T."/>
            <person name="Hong H."/>
            <person name="Samborskyy M."/>
            <person name="de Vasconcelos A.T."/>
            <person name="Leadlay P."/>
            <person name="Rodrigues-Filho E."/>
        </authorList>
    </citation>
    <scope>NUCLEOTIDE SEQUENCE [LARGE SCALE GENOMIC DNA]</scope>
    <source>
        <strain evidence="3">LaBioMMi 136</strain>
    </source>
</reference>
<sequence>MATPKSPPSPPPGWSMDPEELDYETDWAPGDGGGYQIGLEYNLGECIPLMCDPFGSEVIFTAGGKFYEWNQLADSVHQIVFPTTLDEIITVMKEEGRRGLKWKKLRA</sequence>
<proteinExistence type="predicted"/>
<dbReference type="Proteomes" id="UP000190744">
    <property type="component" value="Unassembled WGS sequence"/>
</dbReference>
<evidence type="ECO:0000313" key="2">
    <source>
        <dbReference type="EMBL" id="OOQ85611.1"/>
    </source>
</evidence>
<evidence type="ECO:0000313" key="3">
    <source>
        <dbReference type="Proteomes" id="UP000190744"/>
    </source>
</evidence>
<dbReference type="AlphaFoldDB" id="A0A1S9RJT2"/>
<comment type="caution">
    <text evidence="2">The sequence shown here is derived from an EMBL/GenBank/DDBJ whole genome shotgun (WGS) entry which is preliminary data.</text>
</comment>
<protein>
    <submittedName>
        <fullName evidence="2">Uncharacterized protein</fullName>
    </submittedName>
</protein>
<gene>
    <name evidence="2" type="ORF">PEBR_25412</name>
</gene>
<feature type="region of interest" description="Disordered" evidence="1">
    <location>
        <begin position="1"/>
        <end position="27"/>
    </location>
</feature>